<keyword evidence="2" id="KW-1185">Reference proteome</keyword>
<evidence type="ECO:0000313" key="2">
    <source>
        <dbReference type="Proteomes" id="UP000317122"/>
    </source>
</evidence>
<proteinExistence type="predicted"/>
<protein>
    <recommendedName>
        <fullName evidence="3">Transposase</fullName>
    </recommendedName>
</protein>
<dbReference type="EMBL" id="VLKT01000035">
    <property type="protein sequence ID" value="TWI29586.1"/>
    <property type="molecule type" value="Genomic_DNA"/>
</dbReference>
<dbReference type="Proteomes" id="UP000317122">
    <property type="component" value="Unassembled WGS sequence"/>
</dbReference>
<dbReference type="AlphaFoldDB" id="A0A562NBP9"/>
<sequence>MTTTYYIGLDVHKHTISAAVADAGRVQARFFGQIANTPEGVTKLAAN</sequence>
<dbReference type="RefSeq" id="WP_208760209.1">
    <property type="nucleotide sequence ID" value="NZ_BSPF01000010.1"/>
</dbReference>
<accession>A0A562NBP9</accession>
<gene>
    <name evidence="1" type="ORF">IQ26_05006</name>
</gene>
<reference evidence="1 2" key="1">
    <citation type="journal article" date="2015" name="Stand. Genomic Sci.">
        <title>Genomic Encyclopedia of Bacterial and Archaeal Type Strains, Phase III: the genomes of soil and plant-associated and newly described type strains.</title>
        <authorList>
            <person name="Whitman W.B."/>
            <person name="Woyke T."/>
            <person name="Klenk H.P."/>
            <person name="Zhou Y."/>
            <person name="Lilburn T.G."/>
            <person name="Beck B.J."/>
            <person name="De Vos P."/>
            <person name="Vandamme P."/>
            <person name="Eisen J.A."/>
            <person name="Garrity G."/>
            <person name="Hugenholtz P."/>
            <person name="Kyrpides N.C."/>
        </authorList>
    </citation>
    <scope>NUCLEOTIDE SEQUENCE [LARGE SCALE GENOMIC DNA]</scope>
    <source>
        <strain evidence="1 2">CGMCC 1.2546</strain>
    </source>
</reference>
<organism evidence="1 2">
    <name type="scientific">Mesorhizobium tianshanense</name>
    <dbReference type="NCBI Taxonomy" id="39844"/>
    <lineage>
        <taxon>Bacteria</taxon>
        <taxon>Pseudomonadati</taxon>
        <taxon>Pseudomonadota</taxon>
        <taxon>Alphaproteobacteria</taxon>
        <taxon>Hyphomicrobiales</taxon>
        <taxon>Phyllobacteriaceae</taxon>
        <taxon>Mesorhizobium</taxon>
    </lineage>
</organism>
<name>A0A562NBP9_9HYPH</name>
<evidence type="ECO:0000313" key="1">
    <source>
        <dbReference type="EMBL" id="TWI29586.1"/>
    </source>
</evidence>
<evidence type="ECO:0008006" key="3">
    <source>
        <dbReference type="Google" id="ProtNLM"/>
    </source>
</evidence>
<comment type="caution">
    <text evidence="1">The sequence shown here is derived from an EMBL/GenBank/DDBJ whole genome shotgun (WGS) entry which is preliminary data.</text>
</comment>